<keyword evidence="1" id="KW-0472">Membrane</keyword>
<evidence type="ECO:0000313" key="3">
    <source>
        <dbReference type="Proteomes" id="UP000448867"/>
    </source>
</evidence>
<name>A0A7X2IXY9_9BACI</name>
<comment type="caution">
    <text evidence="2">The sequence shown here is derived from an EMBL/GenBank/DDBJ whole genome shotgun (WGS) entry which is preliminary data.</text>
</comment>
<feature type="transmembrane region" description="Helical" evidence="1">
    <location>
        <begin position="6"/>
        <end position="22"/>
    </location>
</feature>
<protein>
    <submittedName>
        <fullName evidence="2">DUF2953 domain-containing protein</fullName>
    </submittedName>
</protein>
<organism evidence="2 3">
    <name type="scientific">Metabacillus lacus</name>
    <dbReference type="NCBI Taxonomy" id="1983721"/>
    <lineage>
        <taxon>Bacteria</taxon>
        <taxon>Bacillati</taxon>
        <taxon>Bacillota</taxon>
        <taxon>Bacilli</taxon>
        <taxon>Bacillales</taxon>
        <taxon>Bacillaceae</taxon>
        <taxon>Metabacillus</taxon>
    </lineage>
</organism>
<dbReference type="EMBL" id="WKKI01000007">
    <property type="protein sequence ID" value="MRX71726.1"/>
    <property type="molecule type" value="Genomic_DNA"/>
</dbReference>
<sequence>MWWILWLFLILAAVFILMIPFLRMTITISLKHIGDDDSISIKFRTLFGLLRYTLRIPMVKVDNSSPGIELRKEKNFGEDRQVPDSQKHYDKITKKDVLTDIKDIKELLEHIVTFHEIVKRFFRKVTVTKFEWHSQFGIGDAAATGVLTGAAWSIKGALIGILSSYTRLSVLPALSITPVFVHKDSKTVLHCMIHFRIGNAILAGLRVLKHWKGGLPFIRNRPFPFLTRQQNNKSV</sequence>
<dbReference type="InterPro" id="IPR021338">
    <property type="entry name" value="DUF2953"/>
</dbReference>
<dbReference type="OrthoDB" id="1683589at2"/>
<keyword evidence="1" id="KW-1133">Transmembrane helix</keyword>
<keyword evidence="1" id="KW-0812">Transmembrane</keyword>
<proteinExistence type="predicted"/>
<evidence type="ECO:0000313" key="2">
    <source>
        <dbReference type="EMBL" id="MRX71726.1"/>
    </source>
</evidence>
<accession>A0A7X2IXY9</accession>
<keyword evidence="3" id="KW-1185">Reference proteome</keyword>
<reference evidence="2 3" key="1">
    <citation type="submission" date="2019-11" db="EMBL/GenBank/DDBJ databases">
        <title>Bacillus lacus genome.</title>
        <authorList>
            <person name="Allen C.J."/>
            <person name="Newman J.D."/>
        </authorList>
    </citation>
    <scope>NUCLEOTIDE SEQUENCE [LARGE SCALE GENOMIC DNA]</scope>
    <source>
        <strain evidence="2 3">KCTC 33946</strain>
    </source>
</reference>
<gene>
    <name evidence="2" type="ORF">GJU40_05995</name>
</gene>
<evidence type="ECO:0000256" key="1">
    <source>
        <dbReference type="SAM" id="Phobius"/>
    </source>
</evidence>
<dbReference type="AlphaFoldDB" id="A0A7X2IXY9"/>
<dbReference type="Pfam" id="PF11167">
    <property type="entry name" value="DUF2953"/>
    <property type="match status" value="1"/>
</dbReference>
<dbReference type="Proteomes" id="UP000448867">
    <property type="component" value="Unassembled WGS sequence"/>
</dbReference>
<dbReference type="RefSeq" id="WP_154306866.1">
    <property type="nucleotide sequence ID" value="NZ_WKKI01000007.1"/>
</dbReference>